<dbReference type="Proteomes" id="UP000292452">
    <property type="component" value="Unassembled WGS sequence"/>
</dbReference>
<comment type="caution">
    <text evidence="1">The sequence shown here is derived from an EMBL/GenBank/DDBJ whole genome shotgun (WGS) entry which is preliminary data.</text>
</comment>
<dbReference type="EMBL" id="SIXH01000024">
    <property type="protein sequence ID" value="TBO60832.1"/>
    <property type="molecule type" value="Genomic_DNA"/>
</dbReference>
<keyword evidence="2" id="KW-1185">Reference proteome</keyword>
<protein>
    <submittedName>
        <fullName evidence="1">Uncharacterized protein</fullName>
    </submittedName>
</protein>
<dbReference type="AlphaFoldDB" id="A0A4Q9HZU2"/>
<evidence type="ECO:0000313" key="2">
    <source>
        <dbReference type="Proteomes" id="UP000292452"/>
    </source>
</evidence>
<name>A0A4Q9HZU2_STRKA</name>
<reference evidence="1 2" key="1">
    <citation type="submission" date="2019-02" db="EMBL/GenBank/DDBJ databases">
        <title>Draft Genome Sequence of Streptomyces sp. AM-2504, identified by 16S rRNA comparative analysis as a Streptomyces Kasugaensis strain.</title>
        <authorList>
            <person name="Napolioni V."/>
            <person name="Giuliodori A.M."/>
            <person name="Spurio R."/>
            <person name="Fabbretti A."/>
        </authorList>
    </citation>
    <scope>NUCLEOTIDE SEQUENCE [LARGE SCALE GENOMIC DNA]</scope>
    <source>
        <strain evidence="1 2">AM-2504</strain>
    </source>
</reference>
<evidence type="ECO:0000313" key="1">
    <source>
        <dbReference type="EMBL" id="TBO60832.1"/>
    </source>
</evidence>
<proteinExistence type="predicted"/>
<sequence>MFGKAEDVPVQSIVYDQDFGIPAVAVAVQGSDILLERPSGWRWSRRYTRLRLATVREKRQFAAIRKLHKQASAHVKPR</sequence>
<gene>
    <name evidence="1" type="ORF">EYS09_04485</name>
</gene>
<organism evidence="1 2">
    <name type="scientific">Streptomyces kasugaensis</name>
    <dbReference type="NCBI Taxonomy" id="1946"/>
    <lineage>
        <taxon>Bacteria</taxon>
        <taxon>Bacillati</taxon>
        <taxon>Actinomycetota</taxon>
        <taxon>Actinomycetes</taxon>
        <taxon>Kitasatosporales</taxon>
        <taxon>Streptomycetaceae</taxon>
        <taxon>Streptomyces</taxon>
    </lineage>
</organism>
<accession>A0A4Q9HZU2</accession>
<dbReference type="RefSeq" id="WP_131122264.1">
    <property type="nucleotide sequence ID" value="NZ_SIXH01000024.1"/>
</dbReference>